<protein>
    <recommendedName>
        <fullName evidence="3">CHRD domain-containing protein</fullName>
    </recommendedName>
</protein>
<dbReference type="AlphaFoldDB" id="A0AAU6Q030"/>
<proteinExistence type="predicted"/>
<feature type="signal peptide" evidence="1">
    <location>
        <begin position="1"/>
        <end position="20"/>
    </location>
</feature>
<dbReference type="PROSITE" id="PS51257">
    <property type="entry name" value="PROKAR_LIPOPROTEIN"/>
    <property type="match status" value="1"/>
</dbReference>
<accession>A0AAU6Q030</accession>
<sequence length="154" mass="16122">MKRAQNVALFSALTAMLASCSMVGPGVNEYTMARQTVVKSTDPVYAPAGTARIMRDLGTTRTNITLTGMTPYAIYVAHYHKRGQADVPACESGGAAIMESKMVAQADKDGKVSLQGLAANALLDGATYLNVHHARDFGGTPSDSGVICSPVTLN</sequence>
<organism evidence="2">
    <name type="scientific">Deinococcus sp. VB142</name>
    <dbReference type="NCBI Taxonomy" id="3112952"/>
    <lineage>
        <taxon>Bacteria</taxon>
        <taxon>Thermotogati</taxon>
        <taxon>Deinococcota</taxon>
        <taxon>Deinococci</taxon>
        <taxon>Deinococcales</taxon>
        <taxon>Deinococcaceae</taxon>
        <taxon>Deinococcus</taxon>
    </lineage>
</organism>
<reference evidence="2" key="1">
    <citation type="submission" date="2024-03" db="EMBL/GenBank/DDBJ databases">
        <title>Deinococcus weizhi sp. nov., isolated from human skin.</title>
        <authorList>
            <person name="Wei Z."/>
            <person name="Tian F."/>
            <person name="Yang C."/>
            <person name="Xin L.T."/>
            <person name="Wen Z.J."/>
            <person name="Lan K.C."/>
            <person name="Yu L."/>
            <person name="Zhe W."/>
            <person name="Dan F.D."/>
            <person name="Jun W."/>
            <person name="Rui Z."/>
            <person name="Yong X.J."/>
            <person name="Ting Y."/>
            <person name="Wei X."/>
            <person name="Xu Z.G."/>
            <person name="Xin Z."/>
            <person name="Dong F.G."/>
            <person name="Ni X.M."/>
            <person name="Zheng M.G."/>
            <person name="Chun Y."/>
            <person name="Qian W.X."/>
        </authorList>
    </citation>
    <scope>NUCLEOTIDE SEQUENCE</scope>
    <source>
        <strain evidence="2">VB142</strain>
    </source>
</reference>
<gene>
    <name evidence="2" type="ORF">WDJ50_11325</name>
</gene>
<evidence type="ECO:0000256" key="1">
    <source>
        <dbReference type="SAM" id="SignalP"/>
    </source>
</evidence>
<evidence type="ECO:0000313" key="2">
    <source>
        <dbReference type="EMBL" id="WYF43995.1"/>
    </source>
</evidence>
<keyword evidence="1" id="KW-0732">Signal</keyword>
<name>A0AAU6Q030_9DEIO</name>
<dbReference type="EMBL" id="CP149782">
    <property type="protein sequence ID" value="WYF43995.1"/>
    <property type="molecule type" value="Genomic_DNA"/>
</dbReference>
<feature type="chain" id="PRO_5043414071" description="CHRD domain-containing protein" evidence="1">
    <location>
        <begin position="21"/>
        <end position="154"/>
    </location>
</feature>
<dbReference type="RefSeq" id="WP_339095153.1">
    <property type="nucleotide sequence ID" value="NZ_CP149782.1"/>
</dbReference>
<evidence type="ECO:0008006" key="3">
    <source>
        <dbReference type="Google" id="ProtNLM"/>
    </source>
</evidence>